<dbReference type="Proteomes" id="UP000672526">
    <property type="component" value="Unassembled WGS sequence"/>
</dbReference>
<keyword evidence="2" id="KW-1185">Reference proteome</keyword>
<evidence type="ECO:0008006" key="3">
    <source>
        <dbReference type="Google" id="ProtNLM"/>
    </source>
</evidence>
<name>A0ABM8R4S1_9BURK</name>
<evidence type="ECO:0000313" key="1">
    <source>
        <dbReference type="EMBL" id="CAE6732908.1"/>
    </source>
</evidence>
<reference evidence="1 2" key="1">
    <citation type="submission" date="2021-02" db="EMBL/GenBank/DDBJ databases">
        <authorList>
            <person name="Vanwijnsberghe S."/>
        </authorList>
    </citation>
    <scope>NUCLEOTIDE SEQUENCE [LARGE SCALE GENOMIC DNA]</scope>
    <source>
        <strain evidence="1 2">LMG 31837</strain>
    </source>
</reference>
<sequence length="36" mass="3964">MQSFKGGCRAARLTVELMTCKLATSYELSVAKITRV</sequence>
<protein>
    <recommendedName>
        <fullName evidence="3">Transposase</fullName>
    </recommendedName>
</protein>
<comment type="caution">
    <text evidence="1">The sequence shown here is derived from an EMBL/GenBank/DDBJ whole genome shotgun (WGS) entry which is preliminary data.</text>
</comment>
<dbReference type="EMBL" id="CAJNBK010000004">
    <property type="protein sequence ID" value="CAE6732908.1"/>
    <property type="molecule type" value="Genomic_DNA"/>
</dbReference>
<accession>A0ABM8R4S1</accession>
<evidence type="ECO:0000313" key="2">
    <source>
        <dbReference type="Proteomes" id="UP000672526"/>
    </source>
</evidence>
<organism evidence="1 2">
    <name type="scientific">Paraburkholderia haematera</name>
    <dbReference type="NCBI Taxonomy" id="2793077"/>
    <lineage>
        <taxon>Bacteria</taxon>
        <taxon>Pseudomonadati</taxon>
        <taxon>Pseudomonadota</taxon>
        <taxon>Betaproteobacteria</taxon>
        <taxon>Burkholderiales</taxon>
        <taxon>Burkholderiaceae</taxon>
        <taxon>Paraburkholderia</taxon>
    </lineage>
</organism>
<gene>
    <name evidence="1" type="ORF">R69888_02149</name>
</gene>
<proteinExistence type="predicted"/>